<dbReference type="RefSeq" id="WP_085072934.1">
    <property type="nucleotide sequence ID" value="NZ_BLKU01000003.1"/>
</dbReference>
<evidence type="ECO:0008006" key="5">
    <source>
        <dbReference type="Google" id="ProtNLM"/>
    </source>
</evidence>
<dbReference type="KEGG" id="mku:I2456_07265"/>
<evidence type="ECO:0000313" key="2">
    <source>
        <dbReference type="EMBL" id="QPI39264.1"/>
    </source>
</evidence>
<name>A0AAX1JCI6_9MYCO</name>
<dbReference type="AlphaFoldDB" id="A0AAX1JCI6"/>
<dbReference type="EMBL" id="BLKU01000003">
    <property type="protein sequence ID" value="GFG63821.1"/>
    <property type="molecule type" value="Genomic_DNA"/>
</dbReference>
<dbReference type="EMBL" id="CP065047">
    <property type="protein sequence ID" value="QPI39264.1"/>
    <property type="molecule type" value="Genomic_DNA"/>
</dbReference>
<proteinExistence type="predicted"/>
<reference evidence="1 3" key="1">
    <citation type="journal article" date="2019" name="Emerg. Microbes Infect.">
        <title>Comprehensive subspecies identification of 175 nontuberculous mycobacteria species based on 7547 genomic profiles.</title>
        <authorList>
            <person name="Matsumoto Y."/>
            <person name="Kinjo T."/>
            <person name="Motooka D."/>
            <person name="Nabeya D."/>
            <person name="Jung N."/>
            <person name="Uechi K."/>
            <person name="Horii T."/>
            <person name="Iida T."/>
            <person name="Fujita J."/>
            <person name="Nakamura S."/>
        </authorList>
    </citation>
    <scope>NUCLEOTIDE SEQUENCE [LARGE SCALE GENOMIC DNA]</scope>
    <source>
        <strain evidence="1 3">JCM 13573</strain>
    </source>
</reference>
<organism evidence="2 4">
    <name type="scientific">Mycobacterium kubicae</name>
    <dbReference type="NCBI Taxonomy" id="120959"/>
    <lineage>
        <taxon>Bacteria</taxon>
        <taxon>Bacillati</taxon>
        <taxon>Actinomycetota</taxon>
        <taxon>Actinomycetes</taxon>
        <taxon>Mycobacteriales</taxon>
        <taxon>Mycobacteriaceae</taxon>
        <taxon>Mycobacterium</taxon>
        <taxon>Mycobacterium simiae complex</taxon>
    </lineage>
</organism>
<protein>
    <recommendedName>
        <fullName evidence="5">DUF222 domain-containing protein</fullName>
    </recommendedName>
</protein>
<reference evidence="2" key="3">
    <citation type="submission" date="2020-11" db="EMBL/GenBank/DDBJ databases">
        <title>Intraspecies plasmid and genomic variation of Mycobacterium kubicae revealed by the complete genome sequences of two clinical isolates.</title>
        <authorList>
            <person name="Hendrix J.R."/>
            <person name="Epperson L.E."/>
            <person name="Honda J.R."/>
            <person name="Strong M."/>
        </authorList>
    </citation>
    <scope>NUCLEOTIDE SEQUENCE</scope>
    <source>
        <strain evidence="2">JCM 13573</strain>
    </source>
</reference>
<sequence length="115" mass="12653">MNDRTAALDHADRLLEGEYGLGGRGPLIAALLARSALEDWLDEQSASWTKQAYGFPTTRSKLVALGALRGTDLGEQAKRVWHGLSLAVHRHAYELQPSLAEIRHLVGAVRDLQQQ</sequence>
<dbReference type="Proteomes" id="UP000663583">
    <property type="component" value="Chromosome"/>
</dbReference>
<gene>
    <name evidence="2" type="ORF">I2456_07265</name>
    <name evidence="1" type="ORF">MKUB_13110</name>
</gene>
<keyword evidence="3" id="KW-1185">Reference proteome</keyword>
<accession>A0AAX1JCI6</accession>
<dbReference type="Proteomes" id="UP000465306">
    <property type="component" value="Unassembled WGS sequence"/>
</dbReference>
<evidence type="ECO:0000313" key="3">
    <source>
        <dbReference type="Proteomes" id="UP000465306"/>
    </source>
</evidence>
<evidence type="ECO:0000313" key="1">
    <source>
        <dbReference type="EMBL" id="GFG63821.1"/>
    </source>
</evidence>
<evidence type="ECO:0000313" key="4">
    <source>
        <dbReference type="Proteomes" id="UP000663583"/>
    </source>
</evidence>
<reference evidence="1" key="2">
    <citation type="submission" date="2020-02" db="EMBL/GenBank/DDBJ databases">
        <authorList>
            <person name="Matsumoto Y."/>
            <person name="Kinjo T."/>
            <person name="Motooka D."/>
            <person name="Nabeya D."/>
            <person name="Jung N."/>
            <person name="Uechi K."/>
            <person name="Horii T."/>
            <person name="Iida T."/>
            <person name="Fujita J."/>
            <person name="Nakamura S."/>
        </authorList>
    </citation>
    <scope>NUCLEOTIDE SEQUENCE</scope>
    <source>
        <strain evidence="1">JCM 13573</strain>
    </source>
</reference>